<accession>A0ABV2R9V3</accession>
<dbReference type="EMBL" id="JBEPTF010000001">
    <property type="protein sequence ID" value="MET4683342.1"/>
    <property type="molecule type" value="Genomic_DNA"/>
</dbReference>
<dbReference type="Proteomes" id="UP001549313">
    <property type="component" value="Unassembled WGS sequence"/>
</dbReference>
<reference evidence="1 2" key="1">
    <citation type="submission" date="2024-06" db="EMBL/GenBank/DDBJ databases">
        <title>Sorghum-associated microbial communities from plants grown in Nebraska, USA.</title>
        <authorList>
            <person name="Schachtman D."/>
        </authorList>
    </citation>
    <scope>NUCLEOTIDE SEQUENCE [LARGE SCALE GENOMIC DNA]</scope>
    <source>
        <strain evidence="1 2">2814</strain>
    </source>
</reference>
<organism evidence="1 2">
    <name type="scientific">Brevundimonas faecalis</name>
    <dbReference type="NCBI Taxonomy" id="947378"/>
    <lineage>
        <taxon>Bacteria</taxon>
        <taxon>Pseudomonadati</taxon>
        <taxon>Pseudomonadota</taxon>
        <taxon>Alphaproteobacteria</taxon>
        <taxon>Caulobacterales</taxon>
        <taxon>Caulobacteraceae</taxon>
        <taxon>Brevundimonas</taxon>
    </lineage>
</organism>
<sequence length="120" mass="13219">MTSIPPLPKASKGGRPFSLENADHERLLTMIIALAAEVSTLHDKLDNLTQVAGRDAPFSAADVEAYQPEPAEAEARARRRQAFVGRVLRIIQADFERAQTTDDMAYDDILAMVAKEPERA</sequence>
<comment type="caution">
    <text evidence="1">The sequence shown here is derived from an EMBL/GenBank/DDBJ whole genome shotgun (WGS) entry which is preliminary data.</text>
</comment>
<proteinExistence type="predicted"/>
<protein>
    <submittedName>
        <fullName evidence="1">Uncharacterized protein</fullName>
    </submittedName>
</protein>
<evidence type="ECO:0000313" key="2">
    <source>
        <dbReference type="Proteomes" id="UP001549313"/>
    </source>
</evidence>
<dbReference type="RefSeq" id="WP_354088265.1">
    <property type="nucleotide sequence ID" value="NZ_JBEPTF010000001.1"/>
</dbReference>
<evidence type="ECO:0000313" key="1">
    <source>
        <dbReference type="EMBL" id="MET4683342.1"/>
    </source>
</evidence>
<gene>
    <name evidence="1" type="ORF">ABIE19_001251</name>
</gene>
<keyword evidence="2" id="KW-1185">Reference proteome</keyword>
<name>A0ABV2R9V3_9CAUL</name>